<dbReference type="AlphaFoldDB" id="A0A6N4STQ6"/>
<reference evidence="2 3" key="1">
    <citation type="journal article" date="2007" name="Appl. Environ. Microbiol.">
        <title>Genome sequence of the cellulolytic gliding bacterium Cytophaga hutchinsonii.</title>
        <authorList>
            <person name="Xie G."/>
            <person name="Bruce D.C."/>
            <person name="Challacombe J.F."/>
            <person name="Chertkov O."/>
            <person name="Detter J.C."/>
            <person name="Gilna P."/>
            <person name="Han C.S."/>
            <person name="Lucas S."/>
            <person name="Misra M."/>
            <person name="Myers G.L."/>
            <person name="Richardson P."/>
            <person name="Tapia R."/>
            <person name="Thayer N."/>
            <person name="Thompson L.S."/>
            <person name="Brettin T.S."/>
            <person name="Henrissat B."/>
            <person name="Wilson D.B."/>
            <person name="McBride M.J."/>
        </authorList>
    </citation>
    <scope>NUCLEOTIDE SEQUENCE [LARGE SCALE GENOMIC DNA]</scope>
    <source>
        <strain evidence="3">ATCC 33406 / DSM 1761 / CIP 103989 / NBRC 15051 / NCIMB 9469 / D465</strain>
    </source>
</reference>
<dbReference type="Gene3D" id="2.60.120.10">
    <property type="entry name" value="Jelly Rolls"/>
    <property type="match status" value="1"/>
</dbReference>
<evidence type="ECO:0000313" key="3">
    <source>
        <dbReference type="Proteomes" id="UP000001822"/>
    </source>
</evidence>
<gene>
    <name evidence="2" type="ordered locus">CHU_2509</name>
</gene>
<proteinExistence type="predicted"/>
<dbReference type="Proteomes" id="UP000001822">
    <property type="component" value="Chromosome"/>
</dbReference>
<dbReference type="CDD" id="cd20292">
    <property type="entry name" value="cupin_QdtA-like"/>
    <property type="match status" value="1"/>
</dbReference>
<feature type="domain" description="Sugar 3,4-ketoisomerase QdtA cupin" evidence="1">
    <location>
        <begin position="5"/>
        <end position="133"/>
    </location>
</feature>
<protein>
    <recommendedName>
        <fullName evidence="1">Sugar 3,4-ketoisomerase QdtA cupin domain-containing protein</fullName>
    </recommendedName>
</protein>
<sequence length="134" mass="15580">MLEKPHWIHFTGIGDEEVGYISVAQSNRHVPFEIKRVYWVYHTPEYIERGNHAHKACRQILIAAAGAVDVELENIRGEKELFQLHAPSMGLFVPVMHWRRIRLSKGAVLLCLASHDFEETDYIRSYNDFAAYKK</sequence>
<dbReference type="InterPro" id="IPR011051">
    <property type="entry name" value="RmlC_Cupin_sf"/>
</dbReference>
<dbReference type="SUPFAM" id="SSF51182">
    <property type="entry name" value="RmlC-like cupins"/>
    <property type="match status" value="1"/>
</dbReference>
<dbReference type="Pfam" id="PF05523">
    <property type="entry name" value="FdtA"/>
    <property type="match status" value="1"/>
</dbReference>
<accession>A0A6N4STQ6</accession>
<dbReference type="InterPro" id="IPR014710">
    <property type="entry name" value="RmlC-like_jellyroll"/>
</dbReference>
<dbReference type="KEGG" id="chu:CHU_2509"/>
<organism evidence="2 3">
    <name type="scientific">Cytophaga hutchinsonii (strain ATCC 33406 / DSM 1761 / CIP 103989 / NBRC 15051 / NCIMB 9469 / D465)</name>
    <dbReference type="NCBI Taxonomy" id="269798"/>
    <lineage>
        <taxon>Bacteria</taxon>
        <taxon>Pseudomonadati</taxon>
        <taxon>Bacteroidota</taxon>
        <taxon>Cytophagia</taxon>
        <taxon>Cytophagales</taxon>
        <taxon>Cytophagaceae</taxon>
        <taxon>Cytophaga</taxon>
    </lineage>
</organism>
<dbReference type="InterPro" id="IPR008894">
    <property type="entry name" value="QdtA_cupin_dom"/>
</dbReference>
<evidence type="ECO:0000259" key="1">
    <source>
        <dbReference type="Pfam" id="PF05523"/>
    </source>
</evidence>
<dbReference type="RefSeq" id="WP_011585877.1">
    <property type="nucleotide sequence ID" value="NC_008255.1"/>
</dbReference>
<dbReference type="EMBL" id="CP000383">
    <property type="protein sequence ID" value="ABG59763.1"/>
    <property type="molecule type" value="Genomic_DNA"/>
</dbReference>
<evidence type="ECO:0000313" key="2">
    <source>
        <dbReference type="EMBL" id="ABG59763.1"/>
    </source>
</evidence>
<name>A0A6N4STQ6_CYTH3</name>
<dbReference type="OrthoDB" id="9795513at2"/>
<keyword evidence="3" id="KW-1185">Reference proteome</keyword>